<dbReference type="InterPro" id="IPR052521">
    <property type="entry name" value="Cell_div_SPOR-domain"/>
</dbReference>
<dbReference type="Pfam" id="PF05036">
    <property type="entry name" value="SPOR"/>
    <property type="match status" value="1"/>
</dbReference>
<dbReference type="GO" id="GO:0032506">
    <property type="term" value="P:cytokinetic process"/>
    <property type="evidence" value="ECO:0007669"/>
    <property type="project" value="TreeGrafter"/>
</dbReference>
<name>E0RNU4_WINT6</name>
<feature type="region of interest" description="Disordered" evidence="1">
    <location>
        <begin position="88"/>
        <end position="135"/>
    </location>
</feature>
<dbReference type="Proteomes" id="UP000001296">
    <property type="component" value="Chromosome"/>
</dbReference>
<proteinExistence type="predicted"/>
<accession>E0RNU4</accession>
<dbReference type="PROSITE" id="PS51724">
    <property type="entry name" value="SPOR"/>
    <property type="match status" value="1"/>
</dbReference>
<organism evidence="4 5">
    <name type="scientific">Winmispira thermophila (strain ATCC 49972 / DSM 6192 / RI 19.B1)</name>
    <name type="common">Spirochaeta thermophila</name>
    <dbReference type="NCBI Taxonomy" id="665571"/>
    <lineage>
        <taxon>Bacteria</taxon>
        <taxon>Pseudomonadati</taxon>
        <taxon>Spirochaetota</taxon>
        <taxon>Spirochaetia</taxon>
        <taxon>Winmispirales</taxon>
        <taxon>Winmispiraceae</taxon>
        <taxon>Winmispira</taxon>
    </lineage>
</organism>
<evidence type="ECO:0000313" key="5">
    <source>
        <dbReference type="Proteomes" id="UP000001296"/>
    </source>
</evidence>
<dbReference type="SUPFAM" id="SSF110997">
    <property type="entry name" value="Sporulation related repeat"/>
    <property type="match status" value="1"/>
</dbReference>
<dbReference type="AlphaFoldDB" id="E0RNU4"/>
<keyword evidence="2" id="KW-0472">Membrane</keyword>
<feature type="transmembrane region" description="Helical" evidence="2">
    <location>
        <begin position="7"/>
        <end position="28"/>
    </location>
</feature>
<dbReference type="PANTHER" id="PTHR38687:SF1">
    <property type="entry name" value="CELL DIVISION PROTEIN DEDD"/>
    <property type="match status" value="1"/>
</dbReference>
<keyword evidence="2" id="KW-1133">Transmembrane helix</keyword>
<gene>
    <name evidence="4" type="ordered locus">STHERM_c02430</name>
</gene>
<dbReference type="KEGG" id="sta:STHERM_c02430"/>
<dbReference type="EMBL" id="CP001698">
    <property type="protein sequence ID" value="ADN01217.1"/>
    <property type="molecule type" value="Genomic_DNA"/>
</dbReference>
<dbReference type="GO" id="GO:0032153">
    <property type="term" value="C:cell division site"/>
    <property type="evidence" value="ECO:0007669"/>
    <property type="project" value="TreeGrafter"/>
</dbReference>
<protein>
    <recommendedName>
        <fullName evidence="3">SPOR domain-containing protein</fullName>
    </recommendedName>
</protein>
<dbReference type="GO" id="GO:0042834">
    <property type="term" value="F:peptidoglycan binding"/>
    <property type="evidence" value="ECO:0007669"/>
    <property type="project" value="InterPro"/>
</dbReference>
<feature type="compositionally biased region" description="Low complexity" evidence="1">
    <location>
        <begin position="88"/>
        <end position="101"/>
    </location>
</feature>
<evidence type="ECO:0000256" key="1">
    <source>
        <dbReference type="SAM" id="MobiDB-lite"/>
    </source>
</evidence>
<dbReference type="InterPro" id="IPR007730">
    <property type="entry name" value="SPOR-like_dom"/>
</dbReference>
<evidence type="ECO:0000259" key="3">
    <source>
        <dbReference type="PROSITE" id="PS51724"/>
    </source>
</evidence>
<evidence type="ECO:0000256" key="2">
    <source>
        <dbReference type="SAM" id="Phobius"/>
    </source>
</evidence>
<dbReference type="PaxDb" id="665571-STHERM_c02430"/>
<dbReference type="eggNOG" id="COG3087">
    <property type="taxonomic scope" value="Bacteria"/>
</dbReference>
<reference evidence="4 5" key="2">
    <citation type="journal article" date="2010" name="J. Bacteriol.">
        <title>Genome sequence of the polysaccharide-degrading, thermophilic anaerobe Spirochaeta thermophila DSM 6192.</title>
        <authorList>
            <person name="Angelov A."/>
            <person name="Liebl S."/>
            <person name="Ballschmiter M."/>
            <person name="Bomeke M."/>
            <person name="Lehmann R."/>
            <person name="Liesegang H."/>
            <person name="Daniel R."/>
            <person name="Liebl W."/>
        </authorList>
    </citation>
    <scope>NUCLEOTIDE SEQUENCE [LARGE SCALE GENOMIC DNA]</scope>
    <source>
        <strain evidence="5">ATCC 49972 / DSM 6192 / RI 19.B1</strain>
    </source>
</reference>
<dbReference type="Gene3D" id="3.30.70.1070">
    <property type="entry name" value="Sporulation related repeat"/>
    <property type="match status" value="1"/>
</dbReference>
<evidence type="ECO:0000313" key="4">
    <source>
        <dbReference type="EMBL" id="ADN01217.1"/>
    </source>
</evidence>
<dbReference type="RefSeq" id="WP_013313058.1">
    <property type="nucleotide sequence ID" value="NC_014484.1"/>
</dbReference>
<keyword evidence="2" id="KW-0812">Transmembrane</keyword>
<reference key="1">
    <citation type="submission" date="2009-08" db="EMBL/GenBank/DDBJ databases">
        <title>The genome sequence of Spirochaeta thermophila DSM6192.</title>
        <authorList>
            <person name="Angelov A."/>
            <person name="Mientus M."/>
            <person name="Wittenberg S."/>
            <person name="Lehmann R."/>
            <person name="Liesegang H."/>
            <person name="Daniel R."/>
            <person name="Liebl W."/>
        </authorList>
    </citation>
    <scope>NUCLEOTIDE SEQUENCE</scope>
    <source>
        <strain>DSM 6192</strain>
    </source>
</reference>
<dbReference type="InterPro" id="IPR036680">
    <property type="entry name" value="SPOR-like_sf"/>
</dbReference>
<dbReference type="PANTHER" id="PTHR38687">
    <property type="entry name" value="CELL DIVISION PROTEIN DEDD-RELATED"/>
    <property type="match status" value="1"/>
</dbReference>
<feature type="domain" description="SPOR" evidence="3">
    <location>
        <begin position="139"/>
        <end position="218"/>
    </location>
</feature>
<sequence length="224" mass="24910">MDRERILVVLVGVSVFLLVVVLVGMWWLSPREEKPVQVVTAGEQPQQSGFDAVEWVREGEGFPGLLEGEEPLEDEFIVTETLFGSESATPSPAPVAVQAAPSPTPVRPVSRGDRAPVPAPTRTPAPRVETRAVEHTPTPVVREEFWIQIASFTSQARAAHVVEDLREKGITARIVTKTMDGVTYYRVRLGPYEKKAEAEKFLASIRNLEGYEKSYISLVYRRDP</sequence>
<dbReference type="HOGENOM" id="CLU_1234382_0_0_12"/>
<dbReference type="GO" id="GO:0030428">
    <property type="term" value="C:cell septum"/>
    <property type="evidence" value="ECO:0007669"/>
    <property type="project" value="TreeGrafter"/>
</dbReference>